<organism evidence="3 4">
    <name type="scientific">Acidaminococcus fermentans</name>
    <dbReference type="NCBI Taxonomy" id="905"/>
    <lineage>
        <taxon>Bacteria</taxon>
        <taxon>Bacillati</taxon>
        <taxon>Bacillota</taxon>
        <taxon>Negativicutes</taxon>
        <taxon>Acidaminococcales</taxon>
        <taxon>Acidaminococcaceae</taxon>
        <taxon>Acidaminococcus</taxon>
    </lineage>
</organism>
<evidence type="ECO:0000313" key="4">
    <source>
        <dbReference type="Proteomes" id="UP000182379"/>
    </source>
</evidence>
<evidence type="ECO:0008006" key="5">
    <source>
        <dbReference type="Google" id="ProtNLM"/>
    </source>
</evidence>
<protein>
    <recommendedName>
        <fullName evidence="5">DUF1828 domain-containing protein</fullName>
    </recommendedName>
</protein>
<proteinExistence type="predicted"/>
<name>A0A1H2ZTA0_ACIFE</name>
<dbReference type="GeneID" id="78334343"/>
<evidence type="ECO:0000259" key="2">
    <source>
        <dbReference type="Pfam" id="PF08862"/>
    </source>
</evidence>
<dbReference type="Pfam" id="PF08862">
    <property type="entry name" value="DUF1829"/>
    <property type="match status" value="1"/>
</dbReference>
<feature type="domain" description="DUF1828" evidence="1">
    <location>
        <begin position="33"/>
        <end position="122"/>
    </location>
</feature>
<dbReference type="InterPro" id="IPR014961">
    <property type="entry name" value="DUF1829"/>
</dbReference>
<dbReference type="RefSeq" id="WP_012937975.1">
    <property type="nucleotide sequence ID" value="NZ_CAMEFB010000019.1"/>
</dbReference>
<dbReference type="InterPro" id="IPR014960">
    <property type="entry name" value="DUF1828"/>
</dbReference>
<dbReference type="AlphaFoldDB" id="A0A1H2ZTA0"/>
<dbReference type="EMBL" id="FNOP01000016">
    <property type="protein sequence ID" value="SDX20800.1"/>
    <property type="molecule type" value="Genomic_DNA"/>
</dbReference>
<accession>A0A1H2ZTA0</accession>
<dbReference type="OMA" id="RHNDYIQ"/>
<comment type="caution">
    <text evidence="3">The sequence shown here is derived from an EMBL/GenBank/DDBJ whole genome shotgun (WGS) entry which is preliminary data.</text>
</comment>
<feature type="domain" description="DUF1829" evidence="2">
    <location>
        <begin position="160"/>
        <end position="248"/>
    </location>
</feature>
<sequence length="262" mass="30393">MNWIDKALQNYFEFLKEHMKATPVDDQWYSISTPFLNMFNDYIEIYCCNKDGKIYLSDDGETLRNLSLAGVNLSRSETKQKLMNQIMINYGIREKNQELILETDMKNFAQAKHNFLSAILEISDFYVLSKPNTISMFKEDVQNYLEEQEIIYTPGFIAKGNTGLEFTFSFQIAGRKREILINTFNVINKSNLTSFLFDWGDIKEGRERVSQKSVSGLAIINDQKKPIDSKYLDAIRNKGADYILYSERNKKENIEKLNANAA</sequence>
<reference evidence="3 4" key="1">
    <citation type="submission" date="2016-10" db="EMBL/GenBank/DDBJ databases">
        <authorList>
            <person name="Varghese N."/>
            <person name="Submissions S."/>
        </authorList>
    </citation>
    <scope>NUCLEOTIDE SEQUENCE [LARGE SCALE GENOMIC DNA]</scope>
    <source>
        <strain evidence="3 4">WCC6</strain>
    </source>
</reference>
<evidence type="ECO:0000259" key="1">
    <source>
        <dbReference type="Pfam" id="PF08861"/>
    </source>
</evidence>
<gene>
    <name evidence="3" type="ORF">SAMN05216495_11643</name>
</gene>
<dbReference type="Pfam" id="PF08861">
    <property type="entry name" value="DUF1828"/>
    <property type="match status" value="1"/>
</dbReference>
<evidence type="ECO:0000313" key="3">
    <source>
        <dbReference type="EMBL" id="SDX20800.1"/>
    </source>
</evidence>
<dbReference type="Proteomes" id="UP000182379">
    <property type="component" value="Unassembled WGS sequence"/>
</dbReference>